<feature type="non-terminal residue" evidence="4">
    <location>
        <position position="1"/>
    </location>
</feature>
<feature type="domain" description="USP" evidence="3">
    <location>
        <begin position="1"/>
        <end position="91"/>
    </location>
</feature>
<evidence type="ECO:0000256" key="2">
    <source>
        <dbReference type="ARBA" id="ARBA00012759"/>
    </source>
</evidence>
<dbReference type="InterPro" id="IPR028889">
    <property type="entry name" value="USP"/>
</dbReference>
<dbReference type="InterPro" id="IPR001394">
    <property type="entry name" value="Peptidase_C19_UCH"/>
</dbReference>
<reference evidence="4" key="1">
    <citation type="submission" date="2021-02" db="EMBL/GenBank/DDBJ databases">
        <authorList>
            <person name="Nowell W R."/>
        </authorList>
    </citation>
    <scope>NUCLEOTIDE SEQUENCE</scope>
</reference>
<gene>
    <name evidence="4" type="ORF">SMN809_LOCUS28189</name>
</gene>
<dbReference type="InterPro" id="IPR018200">
    <property type="entry name" value="USP_CS"/>
</dbReference>
<dbReference type="GO" id="GO:0004843">
    <property type="term" value="F:cysteine-type deubiquitinase activity"/>
    <property type="evidence" value="ECO:0007669"/>
    <property type="project" value="UniProtKB-EC"/>
</dbReference>
<evidence type="ECO:0000313" key="4">
    <source>
        <dbReference type="EMBL" id="CAF4349840.1"/>
    </source>
</evidence>
<dbReference type="PANTHER" id="PTHR21646">
    <property type="entry name" value="UBIQUITIN CARBOXYL-TERMINAL HYDROLASE"/>
    <property type="match status" value="1"/>
</dbReference>
<feature type="non-terminal residue" evidence="4">
    <location>
        <position position="91"/>
    </location>
</feature>
<comment type="catalytic activity">
    <reaction evidence="1">
        <text>Thiol-dependent hydrolysis of ester, thioester, amide, peptide and isopeptide bonds formed by the C-terminal Gly of ubiquitin (a 76-residue protein attached to proteins as an intracellular targeting signal).</text>
        <dbReference type="EC" id="3.4.19.12"/>
    </reaction>
</comment>
<protein>
    <recommendedName>
        <fullName evidence="2">ubiquitinyl hydrolase 1</fullName>
        <ecNumber evidence="2">3.4.19.12</ecNumber>
    </recommendedName>
</protein>
<proteinExistence type="predicted"/>
<dbReference type="Proteomes" id="UP000676336">
    <property type="component" value="Unassembled WGS sequence"/>
</dbReference>
<evidence type="ECO:0000256" key="1">
    <source>
        <dbReference type="ARBA" id="ARBA00000707"/>
    </source>
</evidence>
<sequence length="91" mass="10366">SQPLPSVIIVQLKRFTFDDTDDKLDTFVKYPVQNWKVDGSNNSLYDLAAVSMHVGNLKRGHYTTFARLNGSGQWYHFNDSNIQPLNDTSCL</sequence>
<dbReference type="Pfam" id="PF00443">
    <property type="entry name" value="UCH"/>
    <property type="match status" value="1"/>
</dbReference>
<evidence type="ECO:0000259" key="3">
    <source>
        <dbReference type="PROSITE" id="PS50235"/>
    </source>
</evidence>
<organism evidence="4 5">
    <name type="scientific">Rotaria magnacalcarata</name>
    <dbReference type="NCBI Taxonomy" id="392030"/>
    <lineage>
        <taxon>Eukaryota</taxon>
        <taxon>Metazoa</taxon>
        <taxon>Spiralia</taxon>
        <taxon>Gnathifera</taxon>
        <taxon>Rotifera</taxon>
        <taxon>Eurotatoria</taxon>
        <taxon>Bdelloidea</taxon>
        <taxon>Philodinida</taxon>
        <taxon>Philodinidae</taxon>
        <taxon>Rotaria</taxon>
    </lineage>
</organism>
<dbReference type="PROSITE" id="PS50235">
    <property type="entry name" value="USP_3"/>
    <property type="match status" value="1"/>
</dbReference>
<dbReference type="EC" id="3.4.19.12" evidence="2"/>
<dbReference type="AlphaFoldDB" id="A0A8S2ULZ7"/>
<dbReference type="Gene3D" id="3.90.70.10">
    <property type="entry name" value="Cysteine proteinases"/>
    <property type="match status" value="1"/>
</dbReference>
<accession>A0A8S2ULZ7</accession>
<dbReference type="GO" id="GO:0016579">
    <property type="term" value="P:protein deubiquitination"/>
    <property type="evidence" value="ECO:0007669"/>
    <property type="project" value="InterPro"/>
</dbReference>
<evidence type="ECO:0000313" key="5">
    <source>
        <dbReference type="Proteomes" id="UP000676336"/>
    </source>
</evidence>
<dbReference type="PROSITE" id="PS00973">
    <property type="entry name" value="USP_2"/>
    <property type="match status" value="1"/>
</dbReference>
<dbReference type="SUPFAM" id="SSF54001">
    <property type="entry name" value="Cysteine proteinases"/>
    <property type="match status" value="1"/>
</dbReference>
<comment type="caution">
    <text evidence="4">The sequence shown here is derived from an EMBL/GenBank/DDBJ whole genome shotgun (WGS) entry which is preliminary data.</text>
</comment>
<dbReference type="InterPro" id="IPR038765">
    <property type="entry name" value="Papain-like_cys_pep_sf"/>
</dbReference>
<name>A0A8S2ULZ7_9BILA</name>
<dbReference type="InterPro" id="IPR050185">
    <property type="entry name" value="Ub_carboxyl-term_hydrolase"/>
</dbReference>
<dbReference type="EMBL" id="CAJOBI010046426">
    <property type="protein sequence ID" value="CAF4349840.1"/>
    <property type="molecule type" value="Genomic_DNA"/>
</dbReference>